<dbReference type="Pfam" id="PF05494">
    <property type="entry name" value="MlaC"/>
    <property type="match status" value="1"/>
</dbReference>
<dbReference type="InterPro" id="IPR008869">
    <property type="entry name" value="MlaC/ttg2D"/>
</dbReference>
<organism evidence="2 3">
    <name type="scientific">Herbaspirillum frisingense</name>
    <dbReference type="NCBI Taxonomy" id="92645"/>
    <lineage>
        <taxon>Bacteria</taxon>
        <taxon>Pseudomonadati</taxon>
        <taxon>Pseudomonadota</taxon>
        <taxon>Betaproteobacteria</taxon>
        <taxon>Burkholderiales</taxon>
        <taxon>Oxalobacteraceae</taxon>
        <taxon>Herbaspirillum</taxon>
    </lineage>
</organism>
<comment type="caution">
    <text evidence="2">The sequence shown here is derived from an EMBL/GenBank/DDBJ whole genome shotgun (WGS) entry which is preliminary data.</text>
</comment>
<dbReference type="AlphaFoldDB" id="A0A7V8JUG4"/>
<evidence type="ECO:0000313" key="3">
    <source>
        <dbReference type="Proteomes" id="UP000462435"/>
    </source>
</evidence>
<keyword evidence="1" id="KW-0732">Signal</keyword>
<dbReference type="Gene3D" id="1.10.10.640">
    <property type="entry name" value="phospholipid-binding protein"/>
    <property type="match status" value="1"/>
</dbReference>
<proteinExistence type="predicted"/>
<sequence length="210" mass="23309">MKMLTKFFAIAVSALAFSGAASAQEAPDALVKRISSEVLDTAKTDKDIQSGNNGRIMQLVEQKILPYVDFERMTQLAAGRFWRQATPDQQKQLISEFRSLLVYTYSGALSQVRDQKIEFKPLRASPSDTEVEVNSQVISSRGGEPIQLSYRLEKKPDGWKLYDVNVLGAWLVEAYKGTFANEINKGGIDGLIKTLSDKNKQLASRASGKK</sequence>
<evidence type="ECO:0000313" key="2">
    <source>
        <dbReference type="EMBL" id="KAF1044458.1"/>
    </source>
</evidence>
<dbReference type="Proteomes" id="UP000462435">
    <property type="component" value="Unassembled WGS sequence"/>
</dbReference>
<protein>
    <submittedName>
        <fullName evidence="2">Putative phospholipid-binding protein MlaC</fullName>
    </submittedName>
</protein>
<dbReference type="PIRSF" id="PIRSF004649">
    <property type="entry name" value="MlaC"/>
    <property type="match status" value="1"/>
</dbReference>
<dbReference type="EMBL" id="WNDX01000043">
    <property type="protein sequence ID" value="KAF1044458.1"/>
    <property type="molecule type" value="Genomic_DNA"/>
</dbReference>
<name>A0A7V8JUG4_9BURK</name>
<dbReference type="Gene3D" id="3.10.450.50">
    <property type="match status" value="1"/>
</dbReference>
<feature type="chain" id="PRO_5030683855" evidence="1">
    <location>
        <begin position="24"/>
        <end position="210"/>
    </location>
</feature>
<dbReference type="PANTHER" id="PTHR36573:SF1">
    <property type="entry name" value="INTERMEMBRANE PHOSPHOLIPID TRANSPORT SYSTEM BINDING PROTEIN MLAC"/>
    <property type="match status" value="1"/>
</dbReference>
<reference evidence="3" key="1">
    <citation type="journal article" date="2020" name="MBio">
        <title>Horizontal gene transfer to a defensive symbiont with a reduced genome amongst a multipartite beetle microbiome.</title>
        <authorList>
            <person name="Waterworth S.C."/>
            <person name="Florez L.V."/>
            <person name="Rees E.R."/>
            <person name="Hertweck C."/>
            <person name="Kaltenpoth M."/>
            <person name="Kwan J.C."/>
        </authorList>
    </citation>
    <scope>NUCLEOTIDE SEQUENCE [LARGE SCALE GENOMIC DNA]</scope>
</reference>
<evidence type="ECO:0000256" key="1">
    <source>
        <dbReference type="SAM" id="SignalP"/>
    </source>
</evidence>
<dbReference type="PANTHER" id="PTHR36573">
    <property type="entry name" value="INTERMEMBRANE PHOSPHOLIPID TRANSPORT SYSTEM BINDING PROTEIN MLAC"/>
    <property type="match status" value="1"/>
</dbReference>
<accession>A0A7V8JUG4</accession>
<gene>
    <name evidence="2" type="primary">mlaC</name>
    <name evidence="2" type="ORF">GAK35_01765</name>
</gene>
<feature type="signal peptide" evidence="1">
    <location>
        <begin position="1"/>
        <end position="23"/>
    </location>
</feature>